<name>A0AAN6LY73_9PLEO</name>
<keyword evidence="3" id="KW-1185">Reference proteome</keyword>
<protein>
    <submittedName>
        <fullName evidence="2">Uncharacterized protein</fullName>
    </submittedName>
</protein>
<dbReference type="AlphaFoldDB" id="A0AAN6LY73"/>
<organism evidence="2 3">
    <name type="scientific">Pseudopithomyces chartarum</name>
    <dbReference type="NCBI Taxonomy" id="1892770"/>
    <lineage>
        <taxon>Eukaryota</taxon>
        <taxon>Fungi</taxon>
        <taxon>Dikarya</taxon>
        <taxon>Ascomycota</taxon>
        <taxon>Pezizomycotina</taxon>
        <taxon>Dothideomycetes</taxon>
        <taxon>Pleosporomycetidae</taxon>
        <taxon>Pleosporales</taxon>
        <taxon>Massarineae</taxon>
        <taxon>Didymosphaeriaceae</taxon>
        <taxon>Pseudopithomyces</taxon>
    </lineage>
</organism>
<feature type="signal peptide" evidence="1">
    <location>
        <begin position="1"/>
        <end position="19"/>
    </location>
</feature>
<proteinExistence type="predicted"/>
<comment type="caution">
    <text evidence="2">The sequence shown here is derived from an EMBL/GenBank/DDBJ whole genome shotgun (WGS) entry which is preliminary data.</text>
</comment>
<evidence type="ECO:0000313" key="2">
    <source>
        <dbReference type="EMBL" id="KAK3208948.1"/>
    </source>
</evidence>
<dbReference type="EMBL" id="WVTA01000006">
    <property type="protein sequence ID" value="KAK3208948.1"/>
    <property type="molecule type" value="Genomic_DNA"/>
</dbReference>
<sequence length="82" mass="8521">MHSCSVAVAALLAVSMVSAAPITKRNCVMTNGMLYCGDTSKAPAGANGYNDLTNPAYKETTEDDKTWLESFLEGSGGGKDGK</sequence>
<evidence type="ECO:0000256" key="1">
    <source>
        <dbReference type="SAM" id="SignalP"/>
    </source>
</evidence>
<reference evidence="2 3" key="1">
    <citation type="submission" date="2021-02" db="EMBL/GenBank/DDBJ databases">
        <title>Genome assembly of Pseudopithomyces chartarum.</title>
        <authorList>
            <person name="Jauregui R."/>
            <person name="Singh J."/>
            <person name="Voisey C."/>
        </authorList>
    </citation>
    <scope>NUCLEOTIDE SEQUENCE [LARGE SCALE GENOMIC DNA]</scope>
    <source>
        <strain evidence="2 3">AGR01</strain>
    </source>
</reference>
<accession>A0AAN6LY73</accession>
<evidence type="ECO:0000313" key="3">
    <source>
        <dbReference type="Proteomes" id="UP001280581"/>
    </source>
</evidence>
<gene>
    <name evidence="2" type="ORF">GRF29_69g234210</name>
</gene>
<dbReference type="Proteomes" id="UP001280581">
    <property type="component" value="Unassembled WGS sequence"/>
</dbReference>
<keyword evidence="1" id="KW-0732">Signal</keyword>
<feature type="chain" id="PRO_5043016556" evidence="1">
    <location>
        <begin position="20"/>
        <end position="82"/>
    </location>
</feature>